<feature type="domain" description="Helix-hairpin-helix DNA-binding motif class 1" evidence="7">
    <location>
        <begin position="73"/>
        <end position="92"/>
    </location>
</feature>
<feature type="region of interest" description="Domain I" evidence="6">
    <location>
        <begin position="1"/>
        <end position="64"/>
    </location>
</feature>
<dbReference type="GO" id="GO:0009378">
    <property type="term" value="F:four-way junction helicase activity"/>
    <property type="evidence" value="ECO:0007669"/>
    <property type="project" value="InterPro"/>
</dbReference>
<dbReference type="SUPFAM" id="SSF46929">
    <property type="entry name" value="DNA helicase RuvA subunit, C-terminal domain"/>
    <property type="match status" value="1"/>
</dbReference>
<evidence type="ECO:0000313" key="8">
    <source>
        <dbReference type="EMBL" id="NKE72773.1"/>
    </source>
</evidence>
<keyword evidence="4 6" id="KW-0233">DNA recombination</keyword>
<dbReference type="Pfam" id="PF01330">
    <property type="entry name" value="RuvA_N"/>
    <property type="match status" value="1"/>
</dbReference>
<feature type="region of interest" description="Domain III" evidence="6">
    <location>
        <begin position="155"/>
        <end position="203"/>
    </location>
</feature>
<gene>
    <name evidence="6 8" type="primary">ruvA</name>
    <name evidence="8" type="ORF">MNODULE_18640</name>
</gene>
<keyword evidence="9" id="KW-1185">Reference proteome</keyword>
<name>A0A7X6ICK5_9BACT</name>
<comment type="domain">
    <text evidence="6">Has three domains with a flexible linker between the domains II and III and assumes an 'L' shape. Domain III is highly mobile and contacts RuvB.</text>
</comment>
<evidence type="ECO:0000256" key="4">
    <source>
        <dbReference type="ARBA" id="ARBA00023172"/>
    </source>
</evidence>
<dbReference type="GO" id="GO:0009379">
    <property type="term" value="C:Holliday junction helicase complex"/>
    <property type="evidence" value="ECO:0007669"/>
    <property type="project" value="InterPro"/>
</dbReference>
<keyword evidence="1 6" id="KW-0963">Cytoplasm</keyword>
<comment type="subunit">
    <text evidence="6">Homotetramer. Forms an RuvA(8)-RuvB(12)-Holliday junction (HJ) complex. HJ DNA is sandwiched between 2 RuvA tetramers; dsDNA enters through RuvA and exits via RuvB. An RuvB hexamer assembles on each DNA strand where it exits the tetramer. Each RuvB hexamer is contacted by two RuvA subunits (via domain III) on 2 adjacent RuvB subunits; this complex drives branch migration. In the full resolvosome a probable DNA-RuvA(4)-RuvB(12)-RuvC(2) complex forms which resolves the HJ.</text>
</comment>
<dbReference type="Gene3D" id="2.40.50.140">
    <property type="entry name" value="Nucleic acid-binding proteins"/>
    <property type="match status" value="1"/>
</dbReference>
<evidence type="ECO:0000256" key="6">
    <source>
        <dbReference type="HAMAP-Rule" id="MF_00031"/>
    </source>
</evidence>
<keyword evidence="5 6" id="KW-0234">DNA repair</keyword>
<comment type="caution">
    <text evidence="6">Lacks conserved residue(s) required for the propagation of feature annotation.</text>
</comment>
<dbReference type="Gene3D" id="1.10.150.20">
    <property type="entry name" value="5' to 3' exonuclease, C-terminal subdomain"/>
    <property type="match status" value="1"/>
</dbReference>
<dbReference type="GO" id="GO:0005737">
    <property type="term" value="C:cytoplasm"/>
    <property type="evidence" value="ECO:0007669"/>
    <property type="project" value="UniProtKB-SubCell"/>
</dbReference>
<dbReference type="SMART" id="SM00278">
    <property type="entry name" value="HhH1"/>
    <property type="match status" value="2"/>
</dbReference>
<evidence type="ECO:0000313" key="9">
    <source>
        <dbReference type="Proteomes" id="UP000534783"/>
    </source>
</evidence>
<dbReference type="GO" id="GO:0048476">
    <property type="term" value="C:Holliday junction resolvase complex"/>
    <property type="evidence" value="ECO:0007669"/>
    <property type="project" value="UniProtKB-UniRule"/>
</dbReference>
<dbReference type="SUPFAM" id="SSF47781">
    <property type="entry name" value="RuvA domain 2-like"/>
    <property type="match status" value="1"/>
</dbReference>
<keyword evidence="3 6" id="KW-0238">DNA-binding</keyword>
<dbReference type="Proteomes" id="UP000534783">
    <property type="component" value="Unassembled WGS sequence"/>
</dbReference>
<organism evidence="8 9">
    <name type="scientific">Candidatus Manganitrophus noduliformans</name>
    <dbReference type="NCBI Taxonomy" id="2606439"/>
    <lineage>
        <taxon>Bacteria</taxon>
        <taxon>Pseudomonadati</taxon>
        <taxon>Nitrospirota</taxon>
        <taxon>Nitrospiria</taxon>
        <taxon>Candidatus Troglogloeales</taxon>
        <taxon>Candidatus Manganitrophaceae</taxon>
        <taxon>Candidatus Manganitrophus</taxon>
    </lineage>
</organism>
<evidence type="ECO:0000256" key="5">
    <source>
        <dbReference type="ARBA" id="ARBA00023204"/>
    </source>
</evidence>
<dbReference type="AlphaFoldDB" id="A0A7X6ICK5"/>
<dbReference type="InterPro" id="IPR010994">
    <property type="entry name" value="RuvA_2-like"/>
</dbReference>
<comment type="similarity">
    <text evidence="6">Belongs to the RuvA family.</text>
</comment>
<dbReference type="InterPro" id="IPR012340">
    <property type="entry name" value="NA-bd_OB-fold"/>
</dbReference>
<dbReference type="InterPro" id="IPR000085">
    <property type="entry name" value="RuvA"/>
</dbReference>
<dbReference type="GO" id="GO:0006310">
    <property type="term" value="P:DNA recombination"/>
    <property type="evidence" value="ECO:0007669"/>
    <property type="project" value="UniProtKB-UniRule"/>
</dbReference>
<keyword evidence="2 6" id="KW-0227">DNA damage</keyword>
<feature type="domain" description="Helix-hairpin-helix DNA-binding motif class 1" evidence="7">
    <location>
        <begin position="108"/>
        <end position="127"/>
    </location>
</feature>
<dbReference type="Pfam" id="PF07499">
    <property type="entry name" value="RuvA_C"/>
    <property type="match status" value="1"/>
</dbReference>
<proteinExistence type="inferred from homology"/>
<evidence type="ECO:0000256" key="3">
    <source>
        <dbReference type="ARBA" id="ARBA00023125"/>
    </source>
</evidence>
<dbReference type="HAMAP" id="MF_00031">
    <property type="entry name" value="DNA_HJ_migration_RuvA"/>
    <property type="match status" value="1"/>
</dbReference>
<dbReference type="RefSeq" id="WP_168062714.1">
    <property type="nucleotide sequence ID" value="NZ_VTOW01000004.1"/>
</dbReference>
<protein>
    <recommendedName>
        <fullName evidence="6">Holliday junction branch migration complex subunit RuvA</fullName>
    </recommendedName>
</protein>
<reference evidence="8 9" key="1">
    <citation type="journal article" date="2020" name="Nature">
        <title>Bacterial chemolithoautotrophy via manganese oxidation.</title>
        <authorList>
            <person name="Yu H."/>
            <person name="Leadbetter J.R."/>
        </authorList>
    </citation>
    <scope>NUCLEOTIDE SEQUENCE [LARGE SCALE GENOMIC DNA]</scope>
    <source>
        <strain evidence="8 9">Mn-1</strain>
    </source>
</reference>
<comment type="caution">
    <text evidence="8">The sequence shown here is derived from an EMBL/GenBank/DDBJ whole genome shotgun (WGS) entry which is preliminary data.</text>
</comment>
<dbReference type="GO" id="GO:0000400">
    <property type="term" value="F:four-way junction DNA binding"/>
    <property type="evidence" value="ECO:0007669"/>
    <property type="project" value="UniProtKB-UniRule"/>
</dbReference>
<dbReference type="NCBIfam" id="TIGR00084">
    <property type="entry name" value="ruvA"/>
    <property type="match status" value="1"/>
</dbReference>
<dbReference type="EMBL" id="VTOW01000004">
    <property type="protein sequence ID" value="NKE72773.1"/>
    <property type="molecule type" value="Genomic_DNA"/>
</dbReference>
<dbReference type="CDD" id="cd14332">
    <property type="entry name" value="UBA_RuvA_C"/>
    <property type="match status" value="1"/>
</dbReference>
<evidence type="ECO:0000259" key="7">
    <source>
        <dbReference type="SMART" id="SM00278"/>
    </source>
</evidence>
<comment type="subcellular location">
    <subcellularLocation>
        <location evidence="6">Cytoplasm</location>
    </subcellularLocation>
</comment>
<dbReference type="Pfam" id="PF14520">
    <property type="entry name" value="HHH_5"/>
    <property type="match status" value="1"/>
</dbReference>
<accession>A0A7X6ICK5</accession>
<dbReference type="InterPro" id="IPR003583">
    <property type="entry name" value="Hlx-hairpin-Hlx_DNA-bd_motif"/>
</dbReference>
<dbReference type="GO" id="GO:0005524">
    <property type="term" value="F:ATP binding"/>
    <property type="evidence" value="ECO:0007669"/>
    <property type="project" value="InterPro"/>
</dbReference>
<dbReference type="InterPro" id="IPR036267">
    <property type="entry name" value="RuvA_C_sf"/>
</dbReference>
<dbReference type="SUPFAM" id="SSF50249">
    <property type="entry name" value="Nucleic acid-binding proteins"/>
    <property type="match status" value="1"/>
</dbReference>
<dbReference type="GO" id="GO:0006281">
    <property type="term" value="P:DNA repair"/>
    <property type="evidence" value="ECO:0007669"/>
    <property type="project" value="UniProtKB-UniRule"/>
</dbReference>
<dbReference type="Gene3D" id="1.10.8.10">
    <property type="entry name" value="DNA helicase RuvA subunit, C-terminal domain"/>
    <property type="match status" value="1"/>
</dbReference>
<evidence type="ECO:0000256" key="1">
    <source>
        <dbReference type="ARBA" id="ARBA00022490"/>
    </source>
</evidence>
<dbReference type="InterPro" id="IPR011114">
    <property type="entry name" value="RuvA_C"/>
</dbReference>
<sequence length="203" mass="21945">MIAFLTGTILEKTPSTLIVEVHGIGYQIFIPLNTFYRLPEVKESVSLHVHTHVREDALQLYGFLSPLEKELFLLLLGISGVGPKVALGILSGMELTELVQALRDGNVDRLRAIPGVGPKTAGRLVLELREKVNALSLAGLQTPVSAGSELDKTKEDALSALVNLGYHRTEAKRTVDKIAEETGDSESVEGLIKKALKKLAKVG</sequence>
<evidence type="ECO:0000256" key="2">
    <source>
        <dbReference type="ARBA" id="ARBA00022763"/>
    </source>
</evidence>
<dbReference type="InterPro" id="IPR013849">
    <property type="entry name" value="DNA_helicase_Holl-junc_RuvA_I"/>
</dbReference>
<comment type="function">
    <text evidence="6">The RuvA-RuvB-RuvC complex processes Holliday junction (HJ) DNA during genetic recombination and DNA repair, while the RuvA-RuvB complex plays an important role in the rescue of blocked DNA replication forks via replication fork reversal (RFR). RuvA specifically binds to HJ cruciform DNA, conferring on it an open structure. The RuvB hexamer acts as an ATP-dependent pump, pulling dsDNA into and through the RuvAB complex. HJ branch migration allows RuvC to scan DNA until it finds its consensus sequence, where it cleaves and resolves the cruciform DNA.</text>
</comment>